<evidence type="ECO:0000256" key="1">
    <source>
        <dbReference type="PROSITE-ProRule" id="PRU00042"/>
    </source>
</evidence>
<proteinExistence type="predicted"/>
<feature type="compositionally biased region" description="Polar residues" evidence="2">
    <location>
        <begin position="66"/>
        <end position="82"/>
    </location>
</feature>
<keyword evidence="1" id="KW-0863">Zinc-finger</keyword>
<keyword evidence="5" id="KW-1185">Reference proteome</keyword>
<dbReference type="PROSITE" id="PS50157">
    <property type="entry name" value="ZINC_FINGER_C2H2_2"/>
    <property type="match status" value="1"/>
</dbReference>
<evidence type="ECO:0000313" key="4">
    <source>
        <dbReference type="EMBL" id="CAL1300443.1"/>
    </source>
</evidence>
<evidence type="ECO:0000259" key="3">
    <source>
        <dbReference type="PROSITE" id="PS50157"/>
    </source>
</evidence>
<dbReference type="InterPro" id="IPR013087">
    <property type="entry name" value="Znf_C2H2_type"/>
</dbReference>
<feature type="domain" description="C2H2-type" evidence="3">
    <location>
        <begin position="196"/>
        <end position="223"/>
    </location>
</feature>
<dbReference type="SMART" id="SM00355">
    <property type="entry name" value="ZnF_C2H2"/>
    <property type="match status" value="3"/>
</dbReference>
<name>A0AAV2BVZ1_9ARAC</name>
<dbReference type="EMBL" id="CAXIEN010000555">
    <property type="protein sequence ID" value="CAL1300443.1"/>
    <property type="molecule type" value="Genomic_DNA"/>
</dbReference>
<protein>
    <recommendedName>
        <fullName evidence="3">C2H2-type domain-containing protein</fullName>
    </recommendedName>
</protein>
<dbReference type="PROSITE" id="PS00028">
    <property type="entry name" value="ZINC_FINGER_C2H2_1"/>
    <property type="match status" value="1"/>
</dbReference>
<dbReference type="Proteomes" id="UP001497382">
    <property type="component" value="Unassembled WGS sequence"/>
</dbReference>
<feature type="region of interest" description="Disordered" evidence="2">
    <location>
        <begin position="62"/>
        <end position="103"/>
    </location>
</feature>
<reference evidence="4 5" key="1">
    <citation type="submission" date="2024-04" db="EMBL/GenBank/DDBJ databases">
        <authorList>
            <person name="Rising A."/>
            <person name="Reimegard J."/>
            <person name="Sonavane S."/>
            <person name="Akerstrom W."/>
            <person name="Nylinder S."/>
            <person name="Hedman E."/>
            <person name="Kallberg Y."/>
        </authorList>
    </citation>
    <scope>NUCLEOTIDE SEQUENCE [LARGE SCALE GENOMIC DNA]</scope>
</reference>
<dbReference type="AlphaFoldDB" id="A0AAV2BVZ1"/>
<accession>A0AAV2BVZ1</accession>
<evidence type="ECO:0000313" key="5">
    <source>
        <dbReference type="Proteomes" id="UP001497382"/>
    </source>
</evidence>
<evidence type="ECO:0000256" key="2">
    <source>
        <dbReference type="SAM" id="MobiDB-lite"/>
    </source>
</evidence>
<keyword evidence="1" id="KW-0479">Metal-binding</keyword>
<organism evidence="4 5">
    <name type="scientific">Larinioides sclopetarius</name>
    <dbReference type="NCBI Taxonomy" id="280406"/>
    <lineage>
        <taxon>Eukaryota</taxon>
        <taxon>Metazoa</taxon>
        <taxon>Ecdysozoa</taxon>
        <taxon>Arthropoda</taxon>
        <taxon>Chelicerata</taxon>
        <taxon>Arachnida</taxon>
        <taxon>Araneae</taxon>
        <taxon>Araneomorphae</taxon>
        <taxon>Entelegynae</taxon>
        <taxon>Araneoidea</taxon>
        <taxon>Araneidae</taxon>
        <taxon>Larinioides</taxon>
    </lineage>
</organism>
<comment type="caution">
    <text evidence="4">The sequence shown here is derived from an EMBL/GenBank/DDBJ whole genome shotgun (WGS) entry which is preliminary data.</text>
</comment>
<feature type="region of interest" description="Disordered" evidence="2">
    <location>
        <begin position="241"/>
        <end position="275"/>
    </location>
</feature>
<sequence length="707" mass="79478">MSIMGICSILSMNPTSSQAINSIPPINNKKSLQCSFPGCKVIKKNKKALTIHRFREHKIPIPKKNIASSQVPGPSNINTTTIPPSSNLPDSPPLRPGSSPNSAPPRSCIIGDSLHLVFPLYTPSACPINGCSFSSKTKDWFSIKGSIVRHLRTSHHLKKLRSIHWCSTCLQKFTSPAKHSCLSPGITCPLEDLSEFQCSQCNETFPSQTGLRNHVFSHRKSQALGNATQLVIPRMSQKKWRRKRKAINNGDNLPPDEAITDPTSALAPPPDESVQPDVVEEWVSEEEQDQGPLSSLIDCLDDILRQEPSEDQFDLLCEVVQLAVEVHKQASSPPAIPSQTPKVSSQPRKDFDEFQFTKFLGKPVGFNPIPDYGSFNSFGQSSKKVLQSLFSAWQKIDAMKSFIYPTFQFAMRTGQFKKDDWGALDEEIRRSLKEVLLLPDRASNEYLYGHTKSGCLGIPIAAEESDLNRIDSTFKLITSRDELLAELAFENLKATTARRIKKKAEDITDDDISDFMSGDLEIDDDRAHSNPLSNVWTVARSASRRMKVSWLFDEGLPRVKFQDLTINSLARRKLLFTIRNRLRQDRVQSLVLKPDQGRSMECIAVSPHSSHFMTNGRFLRFSEFRFIHKARLNLLPLNGLPWKESAVKSCRRCNKANLETLSHVINHCEPHSRAWKLRHNSIQHRIVTAARNSKAEVLSLTKNASKT</sequence>
<dbReference type="GO" id="GO:0008270">
    <property type="term" value="F:zinc ion binding"/>
    <property type="evidence" value="ECO:0007669"/>
    <property type="project" value="UniProtKB-KW"/>
</dbReference>
<keyword evidence="1" id="KW-0862">Zinc</keyword>
<gene>
    <name evidence="4" type="ORF">LARSCL_LOCUS21940</name>
</gene>